<dbReference type="PANTHER" id="PTHR11599">
    <property type="entry name" value="PROTEASOME SUBUNIT ALPHA/BETA"/>
    <property type="match status" value="1"/>
</dbReference>
<dbReference type="GO" id="GO:0005737">
    <property type="term" value="C:cytoplasm"/>
    <property type="evidence" value="ECO:0007669"/>
    <property type="project" value="UniProtKB-SubCell"/>
</dbReference>
<dbReference type="InterPro" id="IPR000426">
    <property type="entry name" value="Proteasome_asu_N"/>
</dbReference>
<dbReference type="Gene3D" id="3.60.20.10">
    <property type="entry name" value="Glutamine Phosphoribosylpyrophosphate, subunit 1, domain 1"/>
    <property type="match status" value="1"/>
</dbReference>
<evidence type="ECO:0000256" key="5">
    <source>
        <dbReference type="ARBA" id="ARBA00026071"/>
    </source>
</evidence>
<comment type="subcellular location">
    <subcellularLocation>
        <location evidence="7">Cytoplasm</location>
    </subcellularLocation>
    <subcellularLocation>
        <location evidence="7">Nucleus</location>
    </subcellularLocation>
</comment>
<comment type="function">
    <text evidence="1">The proteasome is a multicatalytic proteinase complex which is characterized by its ability to cleave peptides with Arg, Phe, Tyr, Leu, and Glu adjacent to the leaving group at neutral or slightly basic pH. The proteasome has an ATP-dependent proteolytic activity.</text>
</comment>
<protein>
    <recommendedName>
        <fullName evidence="7">Proteasome subunit alpha type</fullName>
    </recommendedName>
</protein>
<sequence length="246" mass="27438">MARGSSAGYDRHITVFSPEGKLYQVEYAFKAISANNLTSVGVRGKDTVVVVTQKKVPDKLIDPTTVTHLFNITPTIGCVATGRTADARVSVQRARYEAADFKRKYGYDIPVDFLTKRMADIAQVSTQHAFMRPFAVSLVFIAIDASLGPLLYKSDPAGYFIGYKATSAGAKEDDANTWLENKFKKKIELDHRQTIQLAINCMQQILSTELKKTDIEVGIVSVADPLFRRLTEEQIEEHLTEISERD</sequence>
<comment type="similarity">
    <text evidence="6 7">Belongs to the peptidase T1A family.</text>
</comment>
<dbReference type="InterPro" id="IPR029055">
    <property type="entry name" value="Ntn_hydrolases_N"/>
</dbReference>
<name>A0A6B2LFE0_9EUKA</name>
<keyword evidence="4 7" id="KW-0539">Nucleus</keyword>
<dbReference type="InterPro" id="IPR023332">
    <property type="entry name" value="Proteasome_alpha-type"/>
</dbReference>
<comment type="subunit">
    <text evidence="5">The 26S proteasome consists of a 20S proteasome core and two 19S regulatory subunits. The 20S proteasome core is composed of 28 subunits that are arranged in four stacked rings, resulting in a barrel-shaped structure. The two end rings are each formed by seven alpha subunits, and the two central rings are each formed by seven beta subunits. The catalytic chamber with the active sites is on the inside of the barrel.</text>
</comment>
<evidence type="ECO:0000259" key="8">
    <source>
        <dbReference type="PROSITE" id="PS00388"/>
    </source>
</evidence>
<dbReference type="GO" id="GO:0005634">
    <property type="term" value="C:nucleus"/>
    <property type="evidence" value="ECO:0007669"/>
    <property type="project" value="UniProtKB-SubCell"/>
</dbReference>
<evidence type="ECO:0000256" key="7">
    <source>
        <dbReference type="RuleBase" id="RU000551"/>
    </source>
</evidence>
<dbReference type="GO" id="GO:0019773">
    <property type="term" value="C:proteasome core complex, alpha-subunit complex"/>
    <property type="evidence" value="ECO:0007669"/>
    <property type="project" value="UniProtKB-UniRule"/>
</dbReference>
<evidence type="ECO:0000256" key="3">
    <source>
        <dbReference type="ARBA" id="ARBA00022942"/>
    </source>
</evidence>
<dbReference type="Pfam" id="PF00227">
    <property type="entry name" value="Proteasome"/>
    <property type="match status" value="1"/>
</dbReference>
<dbReference type="InterPro" id="IPR001353">
    <property type="entry name" value="Proteasome_sua/b"/>
</dbReference>
<dbReference type="PROSITE" id="PS51475">
    <property type="entry name" value="PROTEASOME_ALPHA_2"/>
    <property type="match status" value="1"/>
</dbReference>
<dbReference type="SMART" id="SM00948">
    <property type="entry name" value="Proteasome_A_N"/>
    <property type="match status" value="1"/>
</dbReference>
<accession>A0A6B2LFE0</accession>
<dbReference type="EMBL" id="GIBP01006787">
    <property type="protein sequence ID" value="NDV35756.1"/>
    <property type="molecule type" value="Transcribed_RNA"/>
</dbReference>
<dbReference type="FunFam" id="3.60.20.10:FF:000055">
    <property type="entry name" value="Proteasome subunit alpha type"/>
    <property type="match status" value="1"/>
</dbReference>
<dbReference type="CDD" id="cd03754">
    <property type="entry name" value="proteasome_alpha_type_6"/>
    <property type="match status" value="1"/>
</dbReference>
<evidence type="ECO:0000256" key="4">
    <source>
        <dbReference type="ARBA" id="ARBA00023242"/>
    </source>
</evidence>
<dbReference type="PROSITE" id="PS00388">
    <property type="entry name" value="PROTEASOME_ALPHA_1"/>
    <property type="match status" value="1"/>
</dbReference>
<dbReference type="AlphaFoldDB" id="A0A6B2LFE0"/>
<dbReference type="GO" id="GO:0010498">
    <property type="term" value="P:proteasomal protein catabolic process"/>
    <property type="evidence" value="ECO:0007669"/>
    <property type="project" value="UniProtKB-ARBA"/>
</dbReference>
<dbReference type="InterPro" id="IPR034642">
    <property type="entry name" value="Proteasome_subunit_alpha6"/>
</dbReference>
<dbReference type="NCBIfam" id="NF003075">
    <property type="entry name" value="PRK03996.1"/>
    <property type="match status" value="1"/>
</dbReference>
<keyword evidence="2 7" id="KW-0963">Cytoplasm</keyword>
<reference evidence="9" key="1">
    <citation type="journal article" date="2020" name="J. Eukaryot. Microbiol.">
        <title>De novo Sequencing, Assembly and Annotation of the Transcriptome for the Free-Living Testate Amoeba Arcella intermedia.</title>
        <authorList>
            <person name="Ribeiro G.M."/>
            <person name="Porfirio-Sousa A.L."/>
            <person name="Maurer-Alcala X.X."/>
            <person name="Katz L.A."/>
            <person name="Lahr D.J.G."/>
        </authorList>
    </citation>
    <scope>NUCLEOTIDE SEQUENCE</scope>
</reference>
<evidence type="ECO:0000256" key="6">
    <source>
        <dbReference type="PROSITE-ProRule" id="PRU00808"/>
    </source>
</evidence>
<feature type="domain" description="Proteasome alpha-type subunits" evidence="8">
    <location>
        <begin position="9"/>
        <end position="31"/>
    </location>
</feature>
<evidence type="ECO:0000256" key="2">
    <source>
        <dbReference type="ARBA" id="ARBA00022490"/>
    </source>
</evidence>
<dbReference type="Pfam" id="PF10584">
    <property type="entry name" value="Proteasome_A_N"/>
    <property type="match status" value="1"/>
</dbReference>
<keyword evidence="3 6" id="KW-0647">Proteasome</keyword>
<evidence type="ECO:0000256" key="1">
    <source>
        <dbReference type="ARBA" id="ARBA00002000"/>
    </source>
</evidence>
<dbReference type="SUPFAM" id="SSF56235">
    <property type="entry name" value="N-terminal nucleophile aminohydrolases (Ntn hydrolases)"/>
    <property type="match status" value="1"/>
</dbReference>
<proteinExistence type="inferred from homology"/>
<dbReference type="GO" id="GO:0006511">
    <property type="term" value="P:ubiquitin-dependent protein catabolic process"/>
    <property type="evidence" value="ECO:0007669"/>
    <property type="project" value="InterPro"/>
</dbReference>
<organism evidence="9">
    <name type="scientific">Arcella intermedia</name>
    <dbReference type="NCBI Taxonomy" id="1963864"/>
    <lineage>
        <taxon>Eukaryota</taxon>
        <taxon>Amoebozoa</taxon>
        <taxon>Tubulinea</taxon>
        <taxon>Elardia</taxon>
        <taxon>Arcellinida</taxon>
        <taxon>Sphaerothecina</taxon>
        <taxon>Arcellidae</taxon>
        <taxon>Arcella</taxon>
    </lineage>
</organism>
<evidence type="ECO:0000313" key="9">
    <source>
        <dbReference type="EMBL" id="NDV35756.1"/>
    </source>
</evidence>
<dbReference type="InterPro" id="IPR050115">
    <property type="entry name" value="Proteasome_alpha"/>
</dbReference>